<protein>
    <submittedName>
        <fullName evidence="7">Uncharacterized protein</fullName>
    </submittedName>
</protein>
<feature type="transmembrane region" description="Helical" evidence="6">
    <location>
        <begin position="242"/>
        <end position="259"/>
    </location>
</feature>
<reference evidence="7 8" key="1">
    <citation type="journal article" date="2016" name="BMC Genomics">
        <title>Combined genomic and structural analyses of a cultured magnetotactic bacterium reveals its niche adaptation to a dynamic environment.</title>
        <authorList>
            <person name="Araujo A.C."/>
            <person name="Morillo V."/>
            <person name="Cypriano J."/>
            <person name="Teixeira L.C."/>
            <person name="Leao P."/>
            <person name="Lyra S."/>
            <person name="Almeida L.G."/>
            <person name="Bazylinski D.A."/>
            <person name="Vasconcellos A.T."/>
            <person name="Abreu F."/>
            <person name="Lins U."/>
        </authorList>
    </citation>
    <scope>NUCLEOTIDE SEQUENCE [LARGE SCALE GENOMIC DNA]</scope>
    <source>
        <strain evidence="7 8">IT-1</strain>
    </source>
</reference>
<evidence type="ECO:0000256" key="3">
    <source>
        <dbReference type="ARBA" id="ARBA00022692"/>
    </source>
</evidence>
<name>A0A1Y2K6B8_9PROT</name>
<keyword evidence="3 6" id="KW-0812">Transmembrane</keyword>
<keyword evidence="5 6" id="KW-0472">Membrane</keyword>
<evidence type="ECO:0000313" key="8">
    <source>
        <dbReference type="Proteomes" id="UP000194003"/>
    </source>
</evidence>
<comment type="caution">
    <text evidence="7">The sequence shown here is derived from an EMBL/GenBank/DDBJ whole genome shotgun (WGS) entry which is preliminary data.</text>
</comment>
<keyword evidence="8" id="KW-1185">Reference proteome</keyword>
<evidence type="ECO:0000256" key="2">
    <source>
        <dbReference type="ARBA" id="ARBA00022475"/>
    </source>
</evidence>
<dbReference type="OrthoDB" id="5242769at2"/>
<keyword evidence="4 6" id="KW-1133">Transmembrane helix</keyword>
<dbReference type="PANTHER" id="PTHR39087">
    <property type="entry name" value="UPF0104 MEMBRANE PROTEIN MJ1595"/>
    <property type="match status" value="1"/>
</dbReference>
<sequence>MITKRHLVLVVTLAIAAVALWAAFRDVNFAQLWARMTQADPLLIGLAALIHIASFLARTQRWRLTMSSSAPLPWRQVFDANMVCYLGNNYLPARAGEVARIFTLAARSGVSRNFLFGTVVVERIADAAALAGLLGAATALLDAAPAWLSGGGGAMALGAPLVLVILLALPLFEEKLIALLERSRLPQSFSATLQHMLRQFLLGSRGLHQWRPLTAFLLWTGVWLTLEVGFMLTTALAVGVEAEPVVCALLFAALAFSSLAPSTPGYVGVFQLVAVLVLKPFGVGAEEALSLVLIYQAISYCVVTVLGVPALWRIGGLRVLRQSASS</sequence>
<dbReference type="RefSeq" id="WP_085441839.1">
    <property type="nucleotide sequence ID" value="NZ_LVJN01000018.1"/>
</dbReference>
<dbReference type="InterPro" id="IPR022791">
    <property type="entry name" value="L-PG_synthase/AglD"/>
</dbReference>
<feature type="transmembrane region" description="Helical" evidence="6">
    <location>
        <begin position="215"/>
        <end position="236"/>
    </location>
</feature>
<dbReference type="Proteomes" id="UP000194003">
    <property type="component" value="Unassembled WGS sequence"/>
</dbReference>
<dbReference type="NCBIfam" id="TIGR00374">
    <property type="entry name" value="flippase-like domain"/>
    <property type="match status" value="1"/>
</dbReference>
<evidence type="ECO:0000256" key="5">
    <source>
        <dbReference type="ARBA" id="ARBA00023136"/>
    </source>
</evidence>
<accession>A0A1Y2K6B8</accession>
<dbReference type="GO" id="GO:0005886">
    <property type="term" value="C:plasma membrane"/>
    <property type="evidence" value="ECO:0007669"/>
    <property type="project" value="UniProtKB-SubCell"/>
</dbReference>
<proteinExistence type="predicted"/>
<dbReference type="Pfam" id="PF03706">
    <property type="entry name" value="LPG_synthase_TM"/>
    <property type="match status" value="1"/>
</dbReference>
<feature type="transmembrane region" description="Helical" evidence="6">
    <location>
        <begin position="289"/>
        <end position="312"/>
    </location>
</feature>
<evidence type="ECO:0000256" key="1">
    <source>
        <dbReference type="ARBA" id="ARBA00004651"/>
    </source>
</evidence>
<dbReference type="AlphaFoldDB" id="A0A1Y2K6B8"/>
<evidence type="ECO:0000256" key="4">
    <source>
        <dbReference type="ARBA" id="ARBA00022989"/>
    </source>
</evidence>
<keyword evidence="2" id="KW-1003">Cell membrane</keyword>
<feature type="transmembrane region" description="Helical" evidence="6">
    <location>
        <begin position="154"/>
        <end position="172"/>
    </location>
</feature>
<organism evidence="7 8">
    <name type="scientific">Magnetofaba australis IT-1</name>
    <dbReference type="NCBI Taxonomy" id="1434232"/>
    <lineage>
        <taxon>Bacteria</taxon>
        <taxon>Pseudomonadati</taxon>
        <taxon>Pseudomonadota</taxon>
        <taxon>Magnetococcia</taxon>
        <taxon>Magnetococcales</taxon>
        <taxon>Magnetococcaceae</taxon>
        <taxon>Magnetofaba</taxon>
    </lineage>
</organism>
<feature type="transmembrane region" description="Helical" evidence="6">
    <location>
        <begin position="41"/>
        <end position="57"/>
    </location>
</feature>
<evidence type="ECO:0000256" key="6">
    <source>
        <dbReference type="SAM" id="Phobius"/>
    </source>
</evidence>
<gene>
    <name evidence="7" type="ORF">MAIT1_03373</name>
</gene>
<dbReference type="STRING" id="1434232.MAIT1_03373"/>
<dbReference type="EMBL" id="LVJN01000018">
    <property type="protein sequence ID" value="OSM05212.1"/>
    <property type="molecule type" value="Genomic_DNA"/>
</dbReference>
<evidence type="ECO:0000313" key="7">
    <source>
        <dbReference type="EMBL" id="OSM05212.1"/>
    </source>
</evidence>
<dbReference type="PANTHER" id="PTHR39087:SF2">
    <property type="entry name" value="UPF0104 MEMBRANE PROTEIN MJ1595"/>
    <property type="match status" value="1"/>
</dbReference>
<comment type="subcellular location">
    <subcellularLocation>
        <location evidence="1">Cell membrane</location>
        <topology evidence="1">Multi-pass membrane protein</topology>
    </subcellularLocation>
</comment>